<organism evidence="1 2">
    <name type="scientific">Eimeria necatrix</name>
    <dbReference type="NCBI Taxonomy" id="51315"/>
    <lineage>
        <taxon>Eukaryota</taxon>
        <taxon>Sar</taxon>
        <taxon>Alveolata</taxon>
        <taxon>Apicomplexa</taxon>
        <taxon>Conoidasida</taxon>
        <taxon>Coccidia</taxon>
        <taxon>Eucoccidiorida</taxon>
        <taxon>Eimeriorina</taxon>
        <taxon>Eimeriidae</taxon>
        <taxon>Eimeria</taxon>
    </lineage>
</organism>
<dbReference type="OrthoDB" id="347027at2759"/>
<sequence>MSELRFSLLRVALYDRDVSSAAMGADELLGAADLQLQLLLQQRIYDITSVFSPFALLDEGGLSGKEEAFLLLQGSRHLHPSQETRALLKEPPCGVCCSSSSSSCKHCSSSSSSSSSDAEGASLYAAELDPAAILRDVQQQQQQQQQQLQREGDSGGCRLRLLLQLLPHKACCSSKMPLLDELSALLLPTPKEAAESALPPLNFPTLWRDLQDAHRKLTQGPLGVVAAGVYEAAFWQRPALSLSCLFCFLFLWRHPCYLPAALFFFLRGRDAEFVGGPLGGPPGAPPGSLKAFELNANQNCAEASLLRSLLSAAVPPPLQLRIRMLHHTLRQVVSWSLYYHYRLCERRELIVGALWLLGAWAAAEPLDACKATSYCVLAAGVALLTHRLAAVGSAVRLAVAVYREVRLYRHRKTRQHLLAVPLE</sequence>
<proteinExistence type="predicted"/>
<dbReference type="VEuPathDB" id="ToxoDB:ENH_00043910"/>
<dbReference type="RefSeq" id="XP_013436351.1">
    <property type="nucleotide sequence ID" value="XM_013580897.1"/>
</dbReference>
<evidence type="ECO:0000313" key="1">
    <source>
        <dbReference type="EMBL" id="CDJ67884.1"/>
    </source>
</evidence>
<dbReference type="AlphaFoldDB" id="U6MZD9"/>
<reference evidence="1" key="2">
    <citation type="submission" date="2013-10" db="EMBL/GenBank/DDBJ databases">
        <authorList>
            <person name="Aslett M."/>
        </authorList>
    </citation>
    <scope>NUCLEOTIDE SEQUENCE [LARGE SCALE GENOMIC DNA]</scope>
    <source>
        <strain evidence="1">Houghton</strain>
    </source>
</reference>
<keyword evidence="2" id="KW-1185">Reference proteome</keyword>
<dbReference type="GeneID" id="25474548"/>
<gene>
    <name evidence="1" type="ORF">ENH_00043910</name>
</gene>
<evidence type="ECO:0000313" key="2">
    <source>
        <dbReference type="Proteomes" id="UP000030754"/>
    </source>
</evidence>
<reference evidence="1" key="1">
    <citation type="submission" date="2013-10" db="EMBL/GenBank/DDBJ databases">
        <title>Genomic analysis of the causative agents of coccidiosis in chickens.</title>
        <authorList>
            <person name="Reid A.J."/>
            <person name="Blake D."/>
            <person name="Billington K."/>
            <person name="Browne H."/>
            <person name="Dunn M."/>
            <person name="Hung S."/>
            <person name="Kawahara F."/>
            <person name="Miranda-Saavedra D."/>
            <person name="Mourier T."/>
            <person name="Nagra H."/>
            <person name="Otto T.D."/>
            <person name="Rawlings N."/>
            <person name="Sanchez A."/>
            <person name="Sanders M."/>
            <person name="Subramaniam C."/>
            <person name="Tay Y."/>
            <person name="Dear P."/>
            <person name="Doerig C."/>
            <person name="Gruber A."/>
            <person name="Parkinson J."/>
            <person name="Shirley M."/>
            <person name="Wan K.L."/>
            <person name="Berriman M."/>
            <person name="Tomley F."/>
            <person name="Pain A."/>
        </authorList>
    </citation>
    <scope>NUCLEOTIDE SEQUENCE [LARGE SCALE GENOMIC DNA]</scope>
    <source>
        <strain evidence="1">Houghton</strain>
    </source>
</reference>
<accession>U6MZD9</accession>
<protein>
    <submittedName>
        <fullName evidence="1">Uncharacterized protein</fullName>
    </submittedName>
</protein>
<dbReference type="Proteomes" id="UP000030754">
    <property type="component" value="Unassembled WGS sequence"/>
</dbReference>
<name>U6MZD9_9EIME</name>
<dbReference type="EMBL" id="HG725039">
    <property type="protein sequence ID" value="CDJ67884.1"/>
    <property type="molecule type" value="Genomic_DNA"/>
</dbReference>